<protein>
    <recommendedName>
        <fullName evidence="2">DUF6699 domain-containing protein</fullName>
    </recommendedName>
</protein>
<proteinExistence type="predicted"/>
<evidence type="ECO:0000313" key="3">
    <source>
        <dbReference type="EMBL" id="THH13510.1"/>
    </source>
</evidence>
<dbReference type="Proteomes" id="UP000310158">
    <property type="component" value="Unassembled WGS sequence"/>
</dbReference>
<comment type="caution">
    <text evidence="3">The sequence shown here is derived from an EMBL/GenBank/DDBJ whole genome shotgun (WGS) entry which is preliminary data.</text>
</comment>
<dbReference type="OrthoDB" id="3241567at2759"/>
<feature type="non-terminal residue" evidence="3">
    <location>
        <position position="283"/>
    </location>
</feature>
<evidence type="ECO:0000313" key="4">
    <source>
        <dbReference type="Proteomes" id="UP000310158"/>
    </source>
</evidence>
<dbReference type="AlphaFoldDB" id="A0A4S4LTE9"/>
<evidence type="ECO:0000259" key="2">
    <source>
        <dbReference type="Pfam" id="PF20415"/>
    </source>
</evidence>
<gene>
    <name evidence="3" type="ORF">EW146_g6710</name>
</gene>
<organism evidence="3 4">
    <name type="scientific">Bondarzewia mesenterica</name>
    <dbReference type="NCBI Taxonomy" id="1095465"/>
    <lineage>
        <taxon>Eukaryota</taxon>
        <taxon>Fungi</taxon>
        <taxon>Dikarya</taxon>
        <taxon>Basidiomycota</taxon>
        <taxon>Agaricomycotina</taxon>
        <taxon>Agaricomycetes</taxon>
        <taxon>Russulales</taxon>
        <taxon>Bondarzewiaceae</taxon>
        <taxon>Bondarzewia</taxon>
    </lineage>
</organism>
<feature type="region of interest" description="Disordered" evidence="1">
    <location>
        <begin position="1"/>
        <end position="141"/>
    </location>
</feature>
<dbReference type="InterPro" id="IPR046522">
    <property type="entry name" value="DUF6699"/>
</dbReference>
<dbReference type="Pfam" id="PF20415">
    <property type="entry name" value="DUF6699"/>
    <property type="match status" value="1"/>
</dbReference>
<reference evidence="3 4" key="1">
    <citation type="submission" date="2019-02" db="EMBL/GenBank/DDBJ databases">
        <title>Genome sequencing of the rare red list fungi Bondarzewia mesenterica.</title>
        <authorList>
            <person name="Buettner E."/>
            <person name="Kellner H."/>
        </authorList>
    </citation>
    <scope>NUCLEOTIDE SEQUENCE [LARGE SCALE GENOMIC DNA]</scope>
    <source>
        <strain evidence="3 4">DSM 108281</strain>
    </source>
</reference>
<sequence length="283" mass="31197">MFQSRRKRDSPISTPQAPRSQRIPLPDVGEGDLPKDPQPHTPALPLTTKGHRRRLPSVDEGYGTSPEASTSTRRPSDAARTPRVPTKGILKHVETPPVYVSRVETDGYASSPEKSSRTHYATPRGESSRMTSRSHPTPSVTPPVSLHWSLLPYDHHISKSRLVFDTTLPIEHIAFMNTWPPRPLSSTERNKPAANPPLKEMVIRCKELPEWPVYVAHQGGIRCIDVWEAIKETFLTSSSPTPNADSTRVCPGRSTCILPALSEPPPGRQTGVDAQTRPPGGQC</sequence>
<feature type="region of interest" description="Disordered" evidence="1">
    <location>
        <begin position="259"/>
        <end position="283"/>
    </location>
</feature>
<accession>A0A4S4LTE9</accession>
<dbReference type="EMBL" id="SGPL01000348">
    <property type="protein sequence ID" value="THH13510.1"/>
    <property type="molecule type" value="Genomic_DNA"/>
</dbReference>
<name>A0A4S4LTE9_9AGAM</name>
<keyword evidence="4" id="KW-1185">Reference proteome</keyword>
<evidence type="ECO:0000256" key="1">
    <source>
        <dbReference type="SAM" id="MobiDB-lite"/>
    </source>
</evidence>
<feature type="domain" description="DUF6699" evidence="2">
    <location>
        <begin position="163"/>
        <end position="237"/>
    </location>
</feature>